<dbReference type="Gene3D" id="3.40.630.30">
    <property type="match status" value="1"/>
</dbReference>
<evidence type="ECO:0000313" key="2">
    <source>
        <dbReference type="EMBL" id="AZQ64433.1"/>
    </source>
</evidence>
<sequence>MSMELEIKEITAAQTWAIRHKVMWPNEPLSYVKIPDDDKGQHLGLFIGEQLTSVISLFMDADKNVQFRKFATVKSEQGKGYGSILLKEVIKVAKERGASLLWCNARATATVLYEREGLHQTDSSFVRKGILFVRMECPL</sequence>
<dbReference type="CDD" id="cd04301">
    <property type="entry name" value="NAT_SF"/>
    <property type="match status" value="1"/>
</dbReference>
<dbReference type="OrthoDB" id="1178186at2"/>
<dbReference type="InterPro" id="IPR000182">
    <property type="entry name" value="GNAT_dom"/>
</dbReference>
<organism evidence="2 3">
    <name type="scientific">Flammeovirga pectinis</name>
    <dbReference type="NCBI Taxonomy" id="2494373"/>
    <lineage>
        <taxon>Bacteria</taxon>
        <taxon>Pseudomonadati</taxon>
        <taxon>Bacteroidota</taxon>
        <taxon>Cytophagia</taxon>
        <taxon>Cytophagales</taxon>
        <taxon>Flammeovirgaceae</taxon>
        <taxon>Flammeovirga</taxon>
    </lineage>
</organism>
<gene>
    <name evidence="2" type="ORF">EI427_20110</name>
</gene>
<accession>A0A3S9P8E9</accession>
<dbReference type="EMBL" id="CP034562">
    <property type="protein sequence ID" value="AZQ64433.1"/>
    <property type="molecule type" value="Genomic_DNA"/>
</dbReference>
<dbReference type="KEGG" id="fll:EI427_20110"/>
<dbReference type="Pfam" id="PF13673">
    <property type="entry name" value="Acetyltransf_10"/>
    <property type="match status" value="1"/>
</dbReference>
<protein>
    <submittedName>
        <fullName evidence="2">GNAT family N-acetyltransferase</fullName>
    </submittedName>
</protein>
<dbReference type="PROSITE" id="PS51186">
    <property type="entry name" value="GNAT"/>
    <property type="match status" value="1"/>
</dbReference>
<keyword evidence="2" id="KW-0808">Transferase</keyword>
<proteinExistence type="predicted"/>
<dbReference type="AlphaFoldDB" id="A0A3S9P8E9"/>
<dbReference type="SUPFAM" id="SSF55729">
    <property type="entry name" value="Acyl-CoA N-acyltransferases (Nat)"/>
    <property type="match status" value="1"/>
</dbReference>
<reference evidence="2 3" key="1">
    <citation type="submission" date="2018-12" db="EMBL/GenBank/DDBJ databases">
        <title>Flammeovirga pectinis sp. nov., isolated from the gut of the Korean scallop, Patinopecten yessoensis.</title>
        <authorList>
            <person name="Bae J.-W."/>
            <person name="Jeong Y.-S."/>
            <person name="Kang W."/>
        </authorList>
    </citation>
    <scope>NUCLEOTIDE SEQUENCE [LARGE SCALE GENOMIC DNA]</scope>
    <source>
        <strain evidence="2 3">L12M1</strain>
    </source>
</reference>
<dbReference type="GO" id="GO:0016747">
    <property type="term" value="F:acyltransferase activity, transferring groups other than amino-acyl groups"/>
    <property type="evidence" value="ECO:0007669"/>
    <property type="project" value="InterPro"/>
</dbReference>
<dbReference type="Proteomes" id="UP000267268">
    <property type="component" value="Chromosome 1"/>
</dbReference>
<evidence type="ECO:0000313" key="3">
    <source>
        <dbReference type="Proteomes" id="UP000267268"/>
    </source>
</evidence>
<feature type="domain" description="N-acetyltransferase" evidence="1">
    <location>
        <begin position="2"/>
        <end position="139"/>
    </location>
</feature>
<dbReference type="InterPro" id="IPR016181">
    <property type="entry name" value="Acyl_CoA_acyltransferase"/>
</dbReference>
<evidence type="ECO:0000259" key="1">
    <source>
        <dbReference type="PROSITE" id="PS51186"/>
    </source>
</evidence>
<name>A0A3S9P8E9_9BACT</name>
<keyword evidence="3" id="KW-1185">Reference proteome</keyword>